<dbReference type="NCBIfam" id="TIGR01730">
    <property type="entry name" value="RND_mfp"/>
    <property type="match status" value="1"/>
</dbReference>
<protein>
    <submittedName>
        <fullName evidence="5">Uncharacterized protein</fullName>
    </submittedName>
</protein>
<evidence type="ECO:0000313" key="5">
    <source>
        <dbReference type="EMBL" id="AWG20752.1"/>
    </source>
</evidence>
<dbReference type="OrthoDB" id="9806939at2"/>
<dbReference type="Gene3D" id="2.40.420.20">
    <property type="match status" value="1"/>
</dbReference>
<dbReference type="Pfam" id="PF25989">
    <property type="entry name" value="YknX_C"/>
    <property type="match status" value="1"/>
</dbReference>
<proteinExistence type="inferred from homology"/>
<evidence type="ECO:0000259" key="4">
    <source>
        <dbReference type="Pfam" id="PF25989"/>
    </source>
</evidence>
<dbReference type="InterPro" id="IPR006143">
    <property type="entry name" value="RND_pump_MFP"/>
</dbReference>
<sequence length="337" mass="36175">MKQLALLATFIFLLNSCADKKETKQEEIAAKVSVKEITTTSENETLNYSGTIEADNTVSIGFAVAGRISSVVVDEGQRVQKGQLLASIDATTYQNAFYIAKASAEQDNDNYKRLNGLYQKGSLPERDFIAVKVAVAQANANKSMAAKNLSDTKLYAPFTGIITTKSAEVGATAAPSIPAFTIMKTDKVYAKASITESEIAKLKIGKAATVSIASLDKTFNGKVDILNPSADELTRTFNVKVRLNNSDNQLLPGMISTIKIETGNVVDVISIPSVAIVRNADNILFVYVAENGKAIKKRVTVGDFKNNDIIITSGLKIGDKVLIEGQKNVKEGQAISL</sequence>
<keyword evidence="6" id="KW-1185">Reference proteome</keyword>
<dbReference type="GO" id="GO:0015562">
    <property type="term" value="F:efflux transmembrane transporter activity"/>
    <property type="evidence" value="ECO:0007669"/>
    <property type="project" value="TreeGrafter"/>
</dbReference>
<dbReference type="Pfam" id="PF25917">
    <property type="entry name" value="BSH_RND"/>
    <property type="match status" value="1"/>
</dbReference>
<dbReference type="SUPFAM" id="SSF111369">
    <property type="entry name" value="HlyD-like secretion proteins"/>
    <property type="match status" value="1"/>
</dbReference>
<dbReference type="PANTHER" id="PTHR30469">
    <property type="entry name" value="MULTIDRUG RESISTANCE PROTEIN MDTA"/>
    <property type="match status" value="1"/>
</dbReference>
<evidence type="ECO:0000259" key="2">
    <source>
        <dbReference type="Pfam" id="PF25917"/>
    </source>
</evidence>
<evidence type="ECO:0000256" key="1">
    <source>
        <dbReference type="ARBA" id="ARBA00009477"/>
    </source>
</evidence>
<dbReference type="EMBL" id="CP020918">
    <property type="protein sequence ID" value="AWG20752.1"/>
    <property type="molecule type" value="Genomic_DNA"/>
</dbReference>
<dbReference type="Gene3D" id="2.40.30.170">
    <property type="match status" value="1"/>
</dbReference>
<dbReference type="KEGG" id="ffa:FFWV33_03955"/>
<evidence type="ECO:0000259" key="3">
    <source>
        <dbReference type="Pfam" id="PF25954"/>
    </source>
</evidence>
<feature type="domain" description="YknX-like C-terminal permuted SH3-like" evidence="4">
    <location>
        <begin position="268"/>
        <end position="335"/>
    </location>
</feature>
<dbReference type="InterPro" id="IPR058637">
    <property type="entry name" value="YknX-like_C"/>
</dbReference>
<accession>A0A2S1LAJ7</accession>
<dbReference type="Pfam" id="PF25954">
    <property type="entry name" value="Beta-barrel_RND_2"/>
    <property type="match status" value="1"/>
</dbReference>
<feature type="domain" description="Multidrug resistance protein MdtA-like barrel-sandwich hybrid" evidence="2">
    <location>
        <begin position="56"/>
        <end position="176"/>
    </location>
</feature>
<feature type="domain" description="CusB-like beta-barrel" evidence="3">
    <location>
        <begin position="188"/>
        <end position="262"/>
    </location>
</feature>
<reference evidence="5 6" key="1">
    <citation type="submission" date="2017-04" db="EMBL/GenBank/DDBJ databases">
        <title>Compelte genome sequence of WV33.</title>
        <authorList>
            <person name="Lee P.C."/>
        </authorList>
    </citation>
    <scope>NUCLEOTIDE SEQUENCE [LARGE SCALE GENOMIC DNA]</scope>
    <source>
        <strain evidence="5 6">WV33</strain>
    </source>
</reference>
<dbReference type="GO" id="GO:1990281">
    <property type="term" value="C:efflux pump complex"/>
    <property type="evidence" value="ECO:0007669"/>
    <property type="project" value="TreeGrafter"/>
</dbReference>
<dbReference type="Proteomes" id="UP000244527">
    <property type="component" value="Chromosome"/>
</dbReference>
<dbReference type="InterPro" id="IPR058792">
    <property type="entry name" value="Beta-barrel_RND_2"/>
</dbReference>
<dbReference type="Gene3D" id="1.10.287.470">
    <property type="entry name" value="Helix hairpin bin"/>
    <property type="match status" value="1"/>
</dbReference>
<comment type="similarity">
    <text evidence="1">Belongs to the membrane fusion protein (MFP) (TC 8.A.1) family.</text>
</comment>
<dbReference type="AlphaFoldDB" id="A0A2S1LAJ7"/>
<name>A0A2S1LAJ7_9FLAO</name>
<dbReference type="InterPro" id="IPR058625">
    <property type="entry name" value="MdtA-like_BSH"/>
</dbReference>
<dbReference type="RefSeq" id="WP_108739709.1">
    <property type="nucleotide sequence ID" value="NZ_CP020918.1"/>
</dbReference>
<gene>
    <name evidence="5" type="ORF">FFWV33_03955</name>
</gene>
<organism evidence="5 6">
    <name type="scientific">Flavobacterium faecale</name>
    <dbReference type="NCBI Taxonomy" id="1355330"/>
    <lineage>
        <taxon>Bacteria</taxon>
        <taxon>Pseudomonadati</taxon>
        <taxon>Bacteroidota</taxon>
        <taxon>Flavobacteriia</taxon>
        <taxon>Flavobacteriales</taxon>
        <taxon>Flavobacteriaceae</taxon>
        <taxon>Flavobacterium</taxon>
    </lineage>
</organism>
<dbReference type="Gene3D" id="2.40.50.100">
    <property type="match status" value="1"/>
</dbReference>
<evidence type="ECO:0000313" key="6">
    <source>
        <dbReference type="Proteomes" id="UP000244527"/>
    </source>
</evidence>